<dbReference type="Proteomes" id="UP000239549">
    <property type="component" value="Unassembled WGS sequence"/>
</dbReference>
<dbReference type="SUPFAM" id="SSF47384">
    <property type="entry name" value="Homodimeric domain of signal transducing histidine kinase"/>
    <property type="match status" value="1"/>
</dbReference>
<dbReference type="PRINTS" id="PR00344">
    <property type="entry name" value="BCTRLSENSOR"/>
</dbReference>
<dbReference type="Gene3D" id="1.10.287.130">
    <property type="match status" value="1"/>
</dbReference>
<keyword evidence="6 13" id="KW-0418">Kinase</keyword>
<dbReference type="Pfam" id="PF00512">
    <property type="entry name" value="HisKA"/>
    <property type="match status" value="1"/>
</dbReference>
<evidence type="ECO:0000256" key="8">
    <source>
        <dbReference type="ARBA" id="ARBA00023012"/>
    </source>
</evidence>
<dbReference type="SUPFAM" id="SSF55785">
    <property type="entry name" value="PYP-like sensor domain (PAS domain)"/>
    <property type="match status" value="2"/>
</dbReference>
<dbReference type="SMART" id="SM00387">
    <property type="entry name" value="HATPase_c"/>
    <property type="match status" value="1"/>
</dbReference>
<keyword evidence="3" id="KW-0597">Phosphoprotein</keyword>
<feature type="domain" description="PAS" evidence="11">
    <location>
        <begin position="219"/>
        <end position="286"/>
    </location>
</feature>
<dbReference type="EMBL" id="BFAV01000098">
    <property type="protein sequence ID" value="GBF33379.1"/>
    <property type="molecule type" value="Genomic_DNA"/>
</dbReference>
<dbReference type="Pfam" id="PF02518">
    <property type="entry name" value="HATPase_c"/>
    <property type="match status" value="1"/>
</dbReference>
<organism evidence="13 14">
    <name type="scientific">Desulfocucumis palustris</name>
    <dbReference type="NCBI Taxonomy" id="1898651"/>
    <lineage>
        <taxon>Bacteria</taxon>
        <taxon>Bacillati</taxon>
        <taxon>Bacillota</taxon>
        <taxon>Clostridia</taxon>
        <taxon>Eubacteriales</taxon>
        <taxon>Desulfocucumaceae</taxon>
        <taxon>Desulfocucumis</taxon>
    </lineage>
</organism>
<dbReference type="OrthoDB" id="505470at2"/>
<dbReference type="CDD" id="cd00075">
    <property type="entry name" value="HATPase"/>
    <property type="match status" value="1"/>
</dbReference>
<name>A0A2L2XAS4_9FIRM</name>
<feature type="domain" description="Histidine kinase" evidence="10">
    <location>
        <begin position="356"/>
        <end position="560"/>
    </location>
</feature>
<dbReference type="NCBIfam" id="TIGR00229">
    <property type="entry name" value="sensory_box"/>
    <property type="match status" value="2"/>
</dbReference>
<dbReference type="Gene3D" id="3.30.450.20">
    <property type="entry name" value="PAS domain"/>
    <property type="match status" value="2"/>
</dbReference>
<evidence type="ECO:0000256" key="6">
    <source>
        <dbReference type="ARBA" id="ARBA00022777"/>
    </source>
</evidence>
<accession>A0A2L2XAS4</accession>
<dbReference type="Pfam" id="PF08448">
    <property type="entry name" value="PAS_4"/>
    <property type="match status" value="1"/>
</dbReference>
<dbReference type="AlphaFoldDB" id="A0A2L2XAS4"/>
<dbReference type="InterPro" id="IPR001610">
    <property type="entry name" value="PAC"/>
</dbReference>
<evidence type="ECO:0000313" key="13">
    <source>
        <dbReference type="EMBL" id="GBF33379.1"/>
    </source>
</evidence>
<evidence type="ECO:0000256" key="2">
    <source>
        <dbReference type="ARBA" id="ARBA00012438"/>
    </source>
</evidence>
<dbReference type="CDD" id="cd00082">
    <property type="entry name" value="HisKA"/>
    <property type="match status" value="1"/>
</dbReference>
<dbReference type="InterPro" id="IPR013656">
    <property type="entry name" value="PAS_4"/>
</dbReference>
<dbReference type="SUPFAM" id="SSF55874">
    <property type="entry name" value="ATPase domain of HSP90 chaperone/DNA topoisomerase II/histidine kinase"/>
    <property type="match status" value="1"/>
</dbReference>
<dbReference type="InterPro" id="IPR003661">
    <property type="entry name" value="HisK_dim/P_dom"/>
</dbReference>
<feature type="coiled-coil region" evidence="9">
    <location>
        <begin position="12"/>
        <end position="56"/>
    </location>
</feature>
<comment type="catalytic activity">
    <reaction evidence="1">
        <text>ATP + protein L-histidine = ADP + protein N-phospho-L-histidine.</text>
        <dbReference type="EC" id="2.7.13.3"/>
    </reaction>
</comment>
<dbReference type="InterPro" id="IPR005467">
    <property type="entry name" value="His_kinase_dom"/>
</dbReference>
<gene>
    <name evidence="13" type="ORF">DCCM_2480</name>
</gene>
<keyword evidence="8" id="KW-0902">Two-component regulatory system</keyword>
<sequence>MVMVPEYSPDEVTRLQRKVAVYRRLKKEYREKEKELELLKEEFNNARREMEQLGLYPRVFEEKGKLSGICRCAVDISEYVRWGRQAERALWDQINFMQTLIDTIPSPIFYKDINGVYQGCNNAFCSLVGINREDIIGKTVHYLFPRELSAIYSEKDLLLLEKPGFQMYESRVKNAGGTYRDVIFYKATYIDTEGKAAGIVGVAIDITERKGMEEDLRLSEERFKKAFNASPAGIFIHRAMDRRIIDVNDSFILSSGYSREELIGRSIDDVDLWVNPEDNGRVYEYILKGGSVHNLEVRYYGKNGEIRTGLFSAEIIVIDGEECVLSLFFDTTENDRLKSELARLNRLSLVGEMAAGIGHEIRNPMTTVRGFLQMLGGKEGFVNYREYFDVMISELDRANSIITEFLGMAGNKQANLKSRNINDIIGKITPLILADANNLEMSLKIATGNIPDILLDEKELRQLIFNLVRNGFEAMSPGGELTVATFMDNGEVVLSVKDQGKGIPPETLDRIGTPFYTTKESGTGLGLATCHSIASRHRAKIEVVSSPGETIFYVRFKSAGETAATDDFRAG</sequence>
<dbReference type="Gene3D" id="3.30.565.10">
    <property type="entry name" value="Histidine kinase-like ATPase, C-terminal domain"/>
    <property type="match status" value="1"/>
</dbReference>
<evidence type="ECO:0000259" key="11">
    <source>
        <dbReference type="PROSITE" id="PS50112"/>
    </source>
</evidence>
<keyword evidence="5" id="KW-0547">Nucleotide-binding</keyword>
<keyword evidence="4" id="KW-0808">Transferase</keyword>
<dbReference type="InterPro" id="IPR004358">
    <property type="entry name" value="Sig_transdc_His_kin-like_C"/>
</dbReference>
<dbReference type="RefSeq" id="WP_104371787.1">
    <property type="nucleotide sequence ID" value="NZ_BFAV01000098.1"/>
</dbReference>
<evidence type="ECO:0000259" key="12">
    <source>
        <dbReference type="PROSITE" id="PS50113"/>
    </source>
</evidence>
<evidence type="ECO:0000256" key="5">
    <source>
        <dbReference type="ARBA" id="ARBA00022741"/>
    </source>
</evidence>
<dbReference type="EC" id="2.7.13.3" evidence="2"/>
<feature type="domain" description="PAC" evidence="12">
    <location>
        <begin position="166"/>
        <end position="218"/>
    </location>
</feature>
<evidence type="ECO:0000256" key="3">
    <source>
        <dbReference type="ARBA" id="ARBA00022553"/>
    </source>
</evidence>
<dbReference type="PANTHER" id="PTHR43065">
    <property type="entry name" value="SENSOR HISTIDINE KINASE"/>
    <property type="match status" value="1"/>
</dbReference>
<keyword evidence="9" id="KW-0175">Coiled coil</keyword>
<dbReference type="SMART" id="SM00086">
    <property type="entry name" value="PAC"/>
    <property type="match status" value="2"/>
</dbReference>
<evidence type="ECO:0000256" key="1">
    <source>
        <dbReference type="ARBA" id="ARBA00000085"/>
    </source>
</evidence>
<dbReference type="GO" id="GO:0000155">
    <property type="term" value="F:phosphorelay sensor kinase activity"/>
    <property type="evidence" value="ECO:0007669"/>
    <property type="project" value="InterPro"/>
</dbReference>
<evidence type="ECO:0000256" key="4">
    <source>
        <dbReference type="ARBA" id="ARBA00022679"/>
    </source>
</evidence>
<dbReference type="PROSITE" id="PS50113">
    <property type="entry name" value="PAC"/>
    <property type="match status" value="1"/>
</dbReference>
<protein>
    <recommendedName>
        <fullName evidence="2">histidine kinase</fullName>
        <ecNumber evidence="2">2.7.13.3</ecNumber>
    </recommendedName>
</protein>
<dbReference type="SMART" id="SM00388">
    <property type="entry name" value="HisKA"/>
    <property type="match status" value="1"/>
</dbReference>
<dbReference type="PROSITE" id="PS50112">
    <property type="entry name" value="PAS"/>
    <property type="match status" value="2"/>
</dbReference>
<dbReference type="PROSITE" id="PS50109">
    <property type="entry name" value="HIS_KIN"/>
    <property type="match status" value="1"/>
</dbReference>
<dbReference type="InterPro" id="IPR036890">
    <property type="entry name" value="HATPase_C_sf"/>
</dbReference>
<reference evidence="14" key="1">
    <citation type="submission" date="2018-02" db="EMBL/GenBank/DDBJ databases">
        <title>Genome sequence of Desulfocucumis palustris strain NAW-5.</title>
        <authorList>
            <person name="Watanabe M."/>
            <person name="Kojima H."/>
            <person name="Fukui M."/>
        </authorList>
    </citation>
    <scope>NUCLEOTIDE SEQUENCE [LARGE SCALE GENOMIC DNA]</scope>
    <source>
        <strain evidence="14">NAW-5</strain>
    </source>
</reference>
<evidence type="ECO:0000256" key="9">
    <source>
        <dbReference type="SAM" id="Coils"/>
    </source>
</evidence>
<dbReference type="InterPro" id="IPR000014">
    <property type="entry name" value="PAS"/>
</dbReference>
<comment type="caution">
    <text evidence="13">The sequence shown here is derived from an EMBL/GenBank/DDBJ whole genome shotgun (WGS) entry which is preliminary data.</text>
</comment>
<proteinExistence type="predicted"/>
<evidence type="ECO:0000256" key="7">
    <source>
        <dbReference type="ARBA" id="ARBA00022840"/>
    </source>
</evidence>
<dbReference type="InterPro" id="IPR003594">
    <property type="entry name" value="HATPase_dom"/>
</dbReference>
<evidence type="ECO:0000313" key="14">
    <source>
        <dbReference type="Proteomes" id="UP000239549"/>
    </source>
</evidence>
<dbReference type="InterPro" id="IPR035965">
    <property type="entry name" value="PAS-like_dom_sf"/>
</dbReference>
<dbReference type="CDD" id="cd00130">
    <property type="entry name" value="PAS"/>
    <property type="match status" value="2"/>
</dbReference>
<keyword evidence="14" id="KW-1185">Reference proteome</keyword>
<dbReference type="InterPro" id="IPR000700">
    <property type="entry name" value="PAS-assoc_C"/>
</dbReference>
<dbReference type="InterPro" id="IPR036097">
    <property type="entry name" value="HisK_dim/P_sf"/>
</dbReference>
<dbReference type="PANTHER" id="PTHR43065:SF46">
    <property type="entry name" value="C4-DICARBOXYLATE TRANSPORT SENSOR PROTEIN DCTB"/>
    <property type="match status" value="1"/>
</dbReference>
<feature type="domain" description="PAS" evidence="11">
    <location>
        <begin position="93"/>
        <end position="162"/>
    </location>
</feature>
<dbReference type="Pfam" id="PF13426">
    <property type="entry name" value="PAS_9"/>
    <property type="match status" value="1"/>
</dbReference>
<evidence type="ECO:0000259" key="10">
    <source>
        <dbReference type="PROSITE" id="PS50109"/>
    </source>
</evidence>
<keyword evidence="7" id="KW-0067">ATP-binding</keyword>
<dbReference type="SMART" id="SM00091">
    <property type="entry name" value="PAS"/>
    <property type="match status" value="2"/>
</dbReference>
<dbReference type="GO" id="GO:0005524">
    <property type="term" value="F:ATP binding"/>
    <property type="evidence" value="ECO:0007669"/>
    <property type="project" value="UniProtKB-KW"/>
</dbReference>